<reference evidence="2 3" key="1">
    <citation type="journal article" date="2018" name="Front. Plant Sci.">
        <title>Red Clover (Trifolium pratense) and Zigzag Clover (T. medium) - A Picture of Genomic Similarities and Differences.</title>
        <authorList>
            <person name="Dluhosova J."/>
            <person name="Istvanek J."/>
            <person name="Nedelnik J."/>
            <person name="Repkova J."/>
        </authorList>
    </citation>
    <scope>NUCLEOTIDE SEQUENCE [LARGE SCALE GENOMIC DNA]</scope>
    <source>
        <strain evidence="3">cv. 10/8</strain>
        <tissue evidence="2">Leaf</tissue>
    </source>
</reference>
<dbReference type="AlphaFoldDB" id="A0A392VTI7"/>
<proteinExistence type="predicted"/>
<dbReference type="Proteomes" id="UP000265520">
    <property type="component" value="Unassembled WGS sequence"/>
</dbReference>
<evidence type="ECO:0000313" key="3">
    <source>
        <dbReference type="Proteomes" id="UP000265520"/>
    </source>
</evidence>
<feature type="region of interest" description="Disordered" evidence="1">
    <location>
        <begin position="1"/>
        <end position="20"/>
    </location>
</feature>
<comment type="caution">
    <text evidence="2">The sequence shown here is derived from an EMBL/GenBank/DDBJ whole genome shotgun (WGS) entry which is preliminary data.</text>
</comment>
<feature type="non-terminal residue" evidence="2">
    <location>
        <position position="62"/>
    </location>
</feature>
<organism evidence="2 3">
    <name type="scientific">Trifolium medium</name>
    <dbReference type="NCBI Taxonomy" id="97028"/>
    <lineage>
        <taxon>Eukaryota</taxon>
        <taxon>Viridiplantae</taxon>
        <taxon>Streptophyta</taxon>
        <taxon>Embryophyta</taxon>
        <taxon>Tracheophyta</taxon>
        <taxon>Spermatophyta</taxon>
        <taxon>Magnoliopsida</taxon>
        <taxon>eudicotyledons</taxon>
        <taxon>Gunneridae</taxon>
        <taxon>Pentapetalae</taxon>
        <taxon>rosids</taxon>
        <taxon>fabids</taxon>
        <taxon>Fabales</taxon>
        <taxon>Fabaceae</taxon>
        <taxon>Papilionoideae</taxon>
        <taxon>50 kb inversion clade</taxon>
        <taxon>NPAAA clade</taxon>
        <taxon>Hologalegina</taxon>
        <taxon>IRL clade</taxon>
        <taxon>Trifolieae</taxon>
        <taxon>Trifolium</taxon>
    </lineage>
</organism>
<sequence length="62" mass="7086">MHCASRRLPARAAPTLEEKQKNRVTLRVAPAPAARCADTRKINRPVQLHCALRQRQKIMQKT</sequence>
<dbReference type="EMBL" id="LXQA011254655">
    <property type="protein sequence ID" value="MCI90803.1"/>
    <property type="molecule type" value="Genomic_DNA"/>
</dbReference>
<protein>
    <submittedName>
        <fullName evidence="2">Uncharacterized protein</fullName>
    </submittedName>
</protein>
<evidence type="ECO:0000313" key="2">
    <source>
        <dbReference type="EMBL" id="MCI90803.1"/>
    </source>
</evidence>
<name>A0A392VTI7_9FABA</name>
<accession>A0A392VTI7</accession>
<evidence type="ECO:0000256" key="1">
    <source>
        <dbReference type="SAM" id="MobiDB-lite"/>
    </source>
</evidence>
<keyword evidence="3" id="KW-1185">Reference proteome</keyword>